<evidence type="ECO:0000256" key="6">
    <source>
        <dbReference type="RuleBase" id="RU361145"/>
    </source>
</evidence>
<dbReference type="PROSITE" id="PS00204">
    <property type="entry name" value="FERRITIN_2"/>
    <property type="match status" value="1"/>
</dbReference>
<dbReference type="EMBL" id="CAJPEX010000299">
    <property type="protein sequence ID" value="CAG0914921.1"/>
    <property type="molecule type" value="Genomic_DNA"/>
</dbReference>
<comment type="catalytic activity">
    <reaction evidence="6">
        <text>4 Fe(2+) + O2 + 4 H(+) = 4 Fe(3+) + 2 H2O</text>
        <dbReference type="Rhea" id="RHEA:11148"/>
        <dbReference type="ChEBI" id="CHEBI:15377"/>
        <dbReference type="ChEBI" id="CHEBI:15378"/>
        <dbReference type="ChEBI" id="CHEBI:15379"/>
        <dbReference type="ChEBI" id="CHEBI:29033"/>
        <dbReference type="ChEBI" id="CHEBI:29034"/>
        <dbReference type="EC" id="1.16.3.1"/>
    </reaction>
</comment>
<dbReference type="InterPro" id="IPR012347">
    <property type="entry name" value="Ferritin-like"/>
</dbReference>
<dbReference type="InterPro" id="IPR001519">
    <property type="entry name" value="Ferritin"/>
</dbReference>
<organism evidence="8">
    <name type="scientific">Notodromas monacha</name>
    <dbReference type="NCBI Taxonomy" id="399045"/>
    <lineage>
        <taxon>Eukaryota</taxon>
        <taxon>Metazoa</taxon>
        <taxon>Ecdysozoa</taxon>
        <taxon>Arthropoda</taxon>
        <taxon>Crustacea</taxon>
        <taxon>Oligostraca</taxon>
        <taxon>Ostracoda</taxon>
        <taxon>Podocopa</taxon>
        <taxon>Podocopida</taxon>
        <taxon>Cypridocopina</taxon>
        <taxon>Cypridoidea</taxon>
        <taxon>Cyprididae</taxon>
        <taxon>Notodromas</taxon>
    </lineage>
</organism>
<dbReference type="PANTHER" id="PTHR11431:SF75">
    <property type="entry name" value="FERRITIN"/>
    <property type="match status" value="1"/>
</dbReference>
<evidence type="ECO:0000256" key="4">
    <source>
        <dbReference type="ARBA" id="ARBA00023004"/>
    </source>
</evidence>
<keyword evidence="2 6" id="KW-0409">Iron storage</keyword>
<dbReference type="CDD" id="cd01056">
    <property type="entry name" value="Euk_Ferritin"/>
    <property type="match status" value="1"/>
</dbReference>
<dbReference type="InterPro" id="IPR008331">
    <property type="entry name" value="Ferritin_DPS_dom"/>
</dbReference>
<dbReference type="GO" id="GO:0005737">
    <property type="term" value="C:cytoplasm"/>
    <property type="evidence" value="ECO:0007669"/>
    <property type="project" value="TreeGrafter"/>
</dbReference>
<dbReference type="EC" id="1.16.3.1" evidence="6"/>
<reference evidence="8" key="1">
    <citation type="submission" date="2020-11" db="EMBL/GenBank/DDBJ databases">
        <authorList>
            <person name="Tran Van P."/>
        </authorList>
    </citation>
    <scope>NUCLEOTIDE SEQUENCE</scope>
</reference>
<evidence type="ECO:0000313" key="9">
    <source>
        <dbReference type="Proteomes" id="UP000678499"/>
    </source>
</evidence>
<dbReference type="Proteomes" id="UP000678499">
    <property type="component" value="Unassembled WGS sequence"/>
</dbReference>
<dbReference type="GO" id="GO:0008199">
    <property type="term" value="F:ferric iron binding"/>
    <property type="evidence" value="ECO:0007669"/>
    <property type="project" value="InterPro"/>
</dbReference>
<dbReference type="InterPro" id="IPR009078">
    <property type="entry name" value="Ferritin-like_SF"/>
</dbReference>
<dbReference type="FunFam" id="1.20.1260.10:FF:000002">
    <property type="entry name" value="Ferritin, mitochondrial"/>
    <property type="match status" value="1"/>
</dbReference>
<evidence type="ECO:0000256" key="1">
    <source>
        <dbReference type="ARBA" id="ARBA00007513"/>
    </source>
</evidence>
<dbReference type="Pfam" id="PF00210">
    <property type="entry name" value="Ferritin"/>
    <property type="match status" value="1"/>
</dbReference>
<dbReference type="OrthoDB" id="186462at2759"/>
<dbReference type="EMBL" id="OA882336">
    <property type="protein sequence ID" value="CAD7274769.1"/>
    <property type="molecule type" value="Genomic_DNA"/>
</dbReference>
<dbReference type="Gene3D" id="1.20.1260.10">
    <property type="match status" value="1"/>
</dbReference>
<dbReference type="GO" id="GO:0006879">
    <property type="term" value="P:intracellular iron ion homeostasis"/>
    <property type="evidence" value="ECO:0007669"/>
    <property type="project" value="UniProtKB-KW"/>
</dbReference>
<keyword evidence="3 5" id="KW-0479">Metal-binding</keyword>
<protein>
    <recommendedName>
        <fullName evidence="6">Ferritin</fullName>
        <ecNumber evidence="6">1.16.3.1</ecNumber>
    </recommendedName>
</protein>
<feature type="binding site" evidence="5">
    <location>
        <position position="217"/>
    </location>
    <ligand>
        <name>Fe cation</name>
        <dbReference type="ChEBI" id="CHEBI:24875"/>
        <label>1</label>
    </ligand>
</feature>
<gene>
    <name evidence="8" type="ORF">NMOB1V02_LOCUS2590</name>
</gene>
<feature type="binding site" evidence="5">
    <location>
        <position position="172"/>
    </location>
    <ligand>
        <name>Fe cation</name>
        <dbReference type="ChEBI" id="CHEBI:24875"/>
        <label>1</label>
    </ligand>
</feature>
<dbReference type="GO" id="GO:0008198">
    <property type="term" value="F:ferrous iron binding"/>
    <property type="evidence" value="ECO:0007669"/>
    <property type="project" value="TreeGrafter"/>
</dbReference>
<keyword evidence="9" id="KW-1185">Reference proteome</keyword>
<comment type="function">
    <text evidence="6">Stores iron in a soluble, non-toxic, readily available form. Important for iron homeostasis. Iron is taken up in the ferrous form and deposited as ferric hydroxides after oxidation.</text>
</comment>
<dbReference type="InterPro" id="IPR009040">
    <property type="entry name" value="Ferritin-like_diiron"/>
</dbReference>
<name>A0A7R9GBL1_9CRUS</name>
<accession>A0A7R9GBL1</accession>
<keyword evidence="6" id="KW-0560">Oxidoreductase</keyword>
<dbReference type="PANTHER" id="PTHR11431">
    <property type="entry name" value="FERRITIN"/>
    <property type="match status" value="1"/>
</dbReference>
<dbReference type="InterPro" id="IPR014034">
    <property type="entry name" value="Ferritin_CS"/>
</dbReference>
<dbReference type="GO" id="GO:0004322">
    <property type="term" value="F:ferroxidase activity"/>
    <property type="evidence" value="ECO:0007669"/>
    <property type="project" value="UniProtKB-EC"/>
</dbReference>
<dbReference type="SUPFAM" id="SSF47240">
    <property type="entry name" value="Ferritin-like"/>
    <property type="match status" value="1"/>
</dbReference>
<evidence type="ECO:0000256" key="5">
    <source>
        <dbReference type="PIRSR" id="PIRSR601519-1"/>
    </source>
</evidence>
<dbReference type="AlphaFoldDB" id="A0A7R9GBL1"/>
<evidence type="ECO:0000256" key="2">
    <source>
        <dbReference type="ARBA" id="ARBA00022434"/>
    </source>
</evidence>
<feature type="domain" description="Ferritin-like diiron" evidence="7">
    <location>
        <begin position="120"/>
        <end position="269"/>
    </location>
</feature>
<evidence type="ECO:0000313" key="8">
    <source>
        <dbReference type="EMBL" id="CAD7274769.1"/>
    </source>
</evidence>
<sequence>MLPGLPNNIERYRQTRSEKSVIWHPCFVRRSFAMGTKELFSKPQSPVCAHYVLLSSLTRSIKAPLSTQLALSTFCSFGKLFWVTSVWTNGRRKFSSSQVKGLSVSTIRSSKDMAVSQVRQNFHEDSEAGINKQINWELYASYTYMSMAGYFRRDDVALPGFAKFFEHSSKEEHEHARKLIDYQNQRGGRVVLNPIDKPNRDEWGSGLDALIAALDLEKTVNKSLLELHKIADGHGDAQMCDFLESHYLEEQVESIKEIGDLITQCKRVGPGLGEWHFDRVMHDKST</sequence>
<feature type="binding site" evidence="5">
    <location>
        <position position="137"/>
    </location>
    <ligand>
        <name>Fe cation</name>
        <dbReference type="ChEBI" id="CHEBI:24875"/>
        <label>1</label>
    </ligand>
</feature>
<proteinExistence type="inferred from homology"/>
<dbReference type="PROSITE" id="PS50905">
    <property type="entry name" value="FERRITIN_LIKE"/>
    <property type="match status" value="1"/>
</dbReference>
<keyword evidence="4 5" id="KW-0408">Iron</keyword>
<evidence type="ECO:0000256" key="3">
    <source>
        <dbReference type="ARBA" id="ARBA00022723"/>
    </source>
</evidence>
<feature type="binding site" evidence="5">
    <location>
        <position position="251"/>
    </location>
    <ligand>
        <name>Fe cation</name>
        <dbReference type="ChEBI" id="CHEBI:24875"/>
        <label>1</label>
    </ligand>
</feature>
<dbReference type="GO" id="GO:0006826">
    <property type="term" value="P:iron ion transport"/>
    <property type="evidence" value="ECO:0007669"/>
    <property type="project" value="InterPro"/>
</dbReference>
<evidence type="ECO:0000259" key="7">
    <source>
        <dbReference type="PROSITE" id="PS50905"/>
    </source>
</evidence>
<comment type="similarity">
    <text evidence="1 6">Belongs to the ferritin family.</text>
</comment>
<feature type="binding site" evidence="5">
    <location>
        <position position="175"/>
    </location>
    <ligand>
        <name>Fe cation</name>
        <dbReference type="ChEBI" id="CHEBI:24875"/>
        <label>1</label>
    </ligand>
</feature>